<keyword evidence="2" id="KW-1185">Reference proteome</keyword>
<organism evidence="1 2">
    <name type="scientific">Alkalimarinus alittae</name>
    <dbReference type="NCBI Taxonomy" id="2961619"/>
    <lineage>
        <taxon>Bacteria</taxon>
        <taxon>Pseudomonadati</taxon>
        <taxon>Pseudomonadota</taxon>
        <taxon>Gammaproteobacteria</taxon>
        <taxon>Alteromonadales</taxon>
        <taxon>Alteromonadaceae</taxon>
        <taxon>Alkalimarinus</taxon>
    </lineage>
</organism>
<reference evidence="1" key="1">
    <citation type="submission" date="2022-06" db="EMBL/GenBank/DDBJ databases">
        <title>Alkalimarinus sp. nov., isolated from gut of a Alitta virens.</title>
        <authorList>
            <person name="Yang A.I."/>
            <person name="Shin N.-R."/>
        </authorList>
    </citation>
    <scope>NUCLEOTIDE SEQUENCE</scope>
    <source>
        <strain evidence="1">A2M4</strain>
    </source>
</reference>
<evidence type="ECO:0000313" key="1">
    <source>
        <dbReference type="EMBL" id="UZE94415.1"/>
    </source>
</evidence>
<dbReference type="RefSeq" id="WP_265045909.1">
    <property type="nucleotide sequence ID" value="NZ_CP100390.1"/>
</dbReference>
<sequence length="101" mass="11133">MFLGLVNQPDQIIATIDALWLNAVLTSRQRSDGTYQWQQRLIRLAGKVTGTEKRARLAAYRKTGDKENATKVEAELAAVESEEAEDSVAEIKKATKAKDAA</sequence>
<proteinExistence type="predicted"/>
<accession>A0ABY6MX57</accession>
<name>A0ABY6MX57_9ALTE</name>
<dbReference type="Proteomes" id="UP001163739">
    <property type="component" value="Chromosome"/>
</dbReference>
<gene>
    <name evidence="1" type="ORF">NKI27_09935</name>
</gene>
<dbReference type="EMBL" id="CP100390">
    <property type="protein sequence ID" value="UZE94415.1"/>
    <property type="molecule type" value="Genomic_DNA"/>
</dbReference>
<evidence type="ECO:0000313" key="2">
    <source>
        <dbReference type="Proteomes" id="UP001163739"/>
    </source>
</evidence>
<protein>
    <submittedName>
        <fullName evidence="1">Uncharacterized protein</fullName>
    </submittedName>
</protein>